<feature type="transmembrane region" description="Helical" evidence="1">
    <location>
        <begin position="68"/>
        <end position="90"/>
    </location>
</feature>
<organism evidence="2 3">
    <name type="scientific">Phaseolus angularis</name>
    <name type="common">Azuki bean</name>
    <name type="synonym">Vigna angularis</name>
    <dbReference type="NCBI Taxonomy" id="3914"/>
    <lineage>
        <taxon>Eukaryota</taxon>
        <taxon>Viridiplantae</taxon>
        <taxon>Streptophyta</taxon>
        <taxon>Embryophyta</taxon>
        <taxon>Tracheophyta</taxon>
        <taxon>Spermatophyta</taxon>
        <taxon>Magnoliopsida</taxon>
        <taxon>eudicotyledons</taxon>
        <taxon>Gunneridae</taxon>
        <taxon>Pentapetalae</taxon>
        <taxon>rosids</taxon>
        <taxon>fabids</taxon>
        <taxon>Fabales</taxon>
        <taxon>Fabaceae</taxon>
        <taxon>Papilionoideae</taxon>
        <taxon>50 kb inversion clade</taxon>
        <taxon>NPAAA clade</taxon>
        <taxon>indigoferoid/millettioid clade</taxon>
        <taxon>Phaseoleae</taxon>
        <taxon>Vigna</taxon>
    </lineage>
</organism>
<evidence type="ECO:0000313" key="2">
    <source>
        <dbReference type="EMBL" id="KOM41088.1"/>
    </source>
</evidence>
<keyword evidence="1" id="KW-0472">Membrane</keyword>
<dbReference type="EMBL" id="CM003374">
    <property type="protein sequence ID" value="KOM41088.1"/>
    <property type="molecule type" value="Genomic_DNA"/>
</dbReference>
<dbReference type="Proteomes" id="UP000053144">
    <property type="component" value="Chromosome 4"/>
</dbReference>
<keyword evidence="1" id="KW-1133">Transmembrane helix</keyword>
<feature type="transmembrane region" description="Helical" evidence="1">
    <location>
        <begin position="36"/>
        <end position="56"/>
    </location>
</feature>
<reference evidence="3" key="1">
    <citation type="journal article" date="2015" name="Proc. Natl. Acad. Sci. U.S.A.">
        <title>Genome sequencing of adzuki bean (Vigna angularis) provides insight into high starch and low fat accumulation and domestication.</title>
        <authorList>
            <person name="Yang K."/>
            <person name="Tian Z."/>
            <person name="Chen C."/>
            <person name="Luo L."/>
            <person name="Zhao B."/>
            <person name="Wang Z."/>
            <person name="Yu L."/>
            <person name="Li Y."/>
            <person name="Sun Y."/>
            <person name="Li W."/>
            <person name="Chen Y."/>
            <person name="Li Y."/>
            <person name="Zhang Y."/>
            <person name="Ai D."/>
            <person name="Zhao J."/>
            <person name="Shang C."/>
            <person name="Ma Y."/>
            <person name="Wu B."/>
            <person name="Wang M."/>
            <person name="Gao L."/>
            <person name="Sun D."/>
            <person name="Zhang P."/>
            <person name="Guo F."/>
            <person name="Wang W."/>
            <person name="Li Y."/>
            <person name="Wang J."/>
            <person name="Varshney R.K."/>
            <person name="Wang J."/>
            <person name="Ling H.Q."/>
            <person name="Wan P."/>
        </authorList>
    </citation>
    <scope>NUCLEOTIDE SEQUENCE</scope>
    <source>
        <strain evidence="3">cv. Jingnong 6</strain>
    </source>
</reference>
<name>A0A0L9UEC4_PHAAN</name>
<accession>A0A0L9UEC4</accession>
<evidence type="ECO:0000313" key="3">
    <source>
        <dbReference type="Proteomes" id="UP000053144"/>
    </source>
</evidence>
<keyword evidence="1" id="KW-0812">Transmembrane</keyword>
<gene>
    <name evidence="2" type="ORF">LR48_Vigan04g128600</name>
</gene>
<dbReference type="AlphaFoldDB" id="A0A0L9UEC4"/>
<dbReference type="Gramene" id="KOM41088">
    <property type="protein sequence ID" value="KOM41088"/>
    <property type="gene ID" value="LR48_Vigan04g128600"/>
</dbReference>
<evidence type="ECO:0000256" key="1">
    <source>
        <dbReference type="SAM" id="Phobius"/>
    </source>
</evidence>
<proteinExistence type="predicted"/>
<protein>
    <submittedName>
        <fullName evidence="2">Uncharacterized protein</fullName>
    </submittedName>
</protein>
<sequence length="92" mass="10352">MIIDYSLIAFCRSGCLLTAFQRSVLTARSRSCSSLIGSILVNFLTLNIFFYSVSCTQFRLACVRHRSVFNCYPSFSLLAVFNLQLCSTLFSP</sequence>